<name>A0ABY0IMG1_9BACT</name>
<sequence>MLNSIPQEKVVNFNAFKAEKAMRCENTVQRDYFSKLDFSALINETHSLVSEINQENAINDELLVKVDQLTAEFKSRILDNETPIDKYLLATIKDLKFSIKAKL</sequence>
<accession>A0ABY0IMG1</accession>
<evidence type="ECO:0000313" key="1">
    <source>
        <dbReference type="EMBL" id="RZF22432.1"/>
    </source>
</evidence>
<dbReference type="Proteomes" id="UP000443582">
    <property type="component" value="Unassembled WGS sequence"/>
</dbReference>
<dbReference type="RefSeq" id="WP_114705377.1">
    <property type="nucleotide sequence ID" value="NZ_QDKL01000001.1"/>
</dbReference>
<dbReference type="EMBL" id="QDKL01000001">
    <property type="protein sequence ID" value="RZF22432.1"/>
    <property type="molecule type" value="Genomic_DNA"/>
</dbReference>
<organism evidence="1 2">
    <name type="scientific">Halobacteriovorax vibrionivorans</name>
    <dbReference type="NCBI Taxonomy" id="2152716"/>
    <lineage>
        <taxon>Bacteria</taxon>
        <taxon>Pseudomonadati</taxon>
        <taxon>Bdellovibrionota</taxon>
        <taxon>Bacteriovoracia</taxon>
        <taxon>Bacteriovoracales</taxon>
        <taxon>Halobacteriovoraceae</taxon>
        <taxon>Halobacteriovorax</taxon>
    </lineage>
</organism>
<comment type="caution">
    <text evidence="1">The sequence shown here is derived from an EMBL/GenBank/DDBJ whole genome shotgun (WGS) entry which is preliminary data.</text>
</comment>
<gene>
    <name evidence="1" type="ORF">DAY19_01285</name>
</gene>
<proteinExistence type="predicted"/>
<reference evidence="2" key="1">
    <citation type="journal article" date="2019" name="Int. J. Syst. Evol. Microbiol.">
        <title>Halobacteriovorax valvorus sp. nov., a novel prokaryotic predator isolated from coastal seawater of China.</title>
        <authorList>
            <person name="Chen M.-X."/>
        </authorList>
    </citation>
    <scope>NUCLEOTIDE SEQUENCE [LARGE SCALE GENOMIC DNA]</scope>
    <source>
        <strain evidence="2">BL9</strain>
    </source>
</reference>
<protein>
    <submittedName>
        <fullName evidence="1">Uncharacterized protein</fullName>
    </submittedName>
</protein>
<keyword evidence="2" id="KW-1185">Reference proteome</keyword>
<evidence type="ECO:0000313" key="2">
    <source>
        <dbReference type="Proteomes" id="UP000443582"/>
    </source>
</evidence>